<protein>
    <submittedName>
        <fullName evidence="1">Uncharacterized protein</fullName>
    </submittedName>
</protein>
<proteinExistence type="predicted"/>
<organism evidence="1">
    <name type="scientific">Opuntia streptacantha</name>
    <name type="common">Prickly pear cactus</name>
    <name type="synonym">Opuntia cardona</name>
    <dbReference type="NCBI Taxonomy" id="393608"/>
    <lineage>
        <taxon>Eukaryota</taxon>
        <taxon>Viridiplantae</taxon>
        <taxon>Streptophyta</taxon>
        <taxon>Embryophyta</taxon>
        <taxon>Tracheophyta</taxon>
        <taxon>Spermatophyta</taxon>
        <taxon>Magnoliopsida</taxon>
        <taxon>eudicotyledons</taxon>
        <taxon>Gunneridae</taxon>
        <taxon>Pentapetalae</taxon>
        <taxon>Caryophyllales</taxon>
        <taxon>Cactineae</taxon>
        <taxon>Cactaceae</taxon>
        <taxon>Opuntioideae</taxon>
        <taxon>Opuntia</taxon>
    </lineage>
</organism>
<reference evidence="1" key="2">
    <citation type="submission" date="2020-07" db="EMBL/GenBank/DDBJ databases">
        <authorList>
            <person name="Vera ALvarez R."/>
            <person name="Arias-Moreno D.M."/>
            <person name="Jimenez-Jacinto V."/>
            <person name="Jimenez-Bremont J.F."/>
            <person name="Swaminathan K."/>
            <person name="Moose S.P."/>
            <person name="Guerrero-Gonzalez M.L."/>
            <person name="Marino-Ramirez L."/>
            <person name="Landsman D."/>
            <person name="Rodriguez-Kessler M."/>
            <person name="Delgado-Sanchez P."/>
        </authorList>
    </citation>
    <scope>NUCLEOTIDE SEQUENCE</scope>
    <source>
        <tissue evidence="1">Cladode</tissue>
    </source>
</reference>
<reference evidence="1" key="1">
    <citation type="journal article" date="2013" name="J. Plant Res.">
        <title>Effect of fungi and light on seed germination of three Opuntia species from semiarid lands of central Mexico.</title>
        <authorList>
            <person name="Delgado-Sanchez P."/>
            <person name="Jimenez-Bremont J.F."/>
            <person name="Guerrero-Gonzalez Mde L."/>
            <person name="Flores J."/>
        </authorList>
    </citation>
    <scope>NUCLEOTIDE SEQUENCE</scope>
    <source>
        <tissue evidence="1">Cladode</tissue>
    </source>
</reference>
<dbReference type="EMBL" id="GISG01259307">
    <property type="protein sequence ID" value="MBA4673542.1"/>
    <property type="molecule type" value="Transcribed_RNA"/>
</dbReference>
<name>A0A7C9EPA4_OPUST</name>
<accession>A0A7C9EPA4</accession>
<evidence type="ECO:0000313" key="1">
    <source>
        <dbReference type="EMBL" id="MBA4673542.1"/>
    </source>
</evidence>
<sequence>MVATAAFTSLGTTSPRYIRQQAMYLPWRGSHLAIMEDGSNALVVISATESCSWYAFSAEMTGAYDESMKWILGYGTKLVWNSLTSTFKAPSNLNEAVSDEIT</sequence>
<dbReference type="AlphaFoldDB" id="A0A7C9EPA4"/>